<sequence length="128" mass="14712">MMTLALGVEESLSWKTIVGILSMINTLFENDVVPSSKYKLFKSLKLSEDILVYHVYCRDCHHYFGAQHKLNKNGLQCPICDNSEKPPDISYFLTFDISLQLKSILEDPKVQEIFLANLQDKENNEINV</sequence>
<keyword evidence="2" id="KW-1185">Reference proteome</keyword>
<organism evidence="1 2">
    <name type="scientific">Cotesia glomerata</name>
    <name type="common">Lepidopteran parasitic wasp</name>
    <name type="synonym">Apanteles glomeratus</name>
    <dbReference type="NCBI Taxonomy" id="32391"/>
    <lineage>
        <taxon>Eukaryota</taxon>
        <taxon>Metazoa</taxon>
        <taxon>Ecdysozoa</taxon>
        <taxon>Arthropoda</taxon>
        <taxon>Hexapoda</taxon>
        <taxon>Insecta</taxon>
        <taxon>Pterygota</taxon>
        <taxon>Neoptera</taxon>
        <taxon>Endopterygota</taxon>
        <taxon>Hymenoptera</taxon>
        <taxon>Apocrita</taxon>
        <taxon>Ichneumonoidea</taxon>
        <taxon>Braconidae</taxon>
        <taxon>Microgastrinae</taxon>
        <taxon>Cotesia</taxon>
    </lineage>
</organism>
<gene>
    <name evidence="1" type="ORF">KQX54_013119</name>
</gene>
<dbReference type="AlphaFoldDB" id="A0AAV7IWP7"/>
<reference evidence="1 2" key="1">
    <citation type="journal article" date="2021" name="J. Hered.">
        <title>A chromosome-level genome assembly of the parasitoid wasp, Cotesia glomerata (Hymenoptera: Braconidae).</title>
        <authorList>
            <person name="Pinto B.J."/>
            <person name="Weis J.J."/>
            <person name="Gamble T."/>
            <person name="Ode P.J."/>
            <person name="Paul R."/>
            <person name="Zaspel J.M."/>
        </authorList>
    </citation>
    <scope>NUCLEOTIDE SEQUENCE [LARGE SCALE GENOMIC DNA]</scope>
    <source>
        <strain evidence="1">CgM1</strain>
    </source>
</reference>
<comment type="caution">
    <text evidence="1">The sequence shown here is derived from an EMBL/GenBank/DDBJ whole genome shotgun (WGS) entry which is preliminary data.</text>
</comment>
<name>A0AAV7IWP7_COTGL</name>
<proteinExistence type="predicted"/>
<dbReference type="EMBL" id="JAHXZJ010000374">
    <property type="protein sequence ID" value="KAH0561108.1"/>
    <property type="molecule type" value="Genomic_DNA"/>
</dbReference>
<accession>A0AAV7IWP7</accession>
<dbReference type="Proteomes" id="UP000826195">
    <property type="component" value="Unassembled WGS sequence"/>
</dbReference>
<evidence type="ECO:0000313" key="2">
    <source>
        <dbReference type="Proteomes" id="UP000826195"/>
    </source>
</evidence>
<protein>
    <submittedName>
        <fullName evidence="1">Uncharacterized protein</fullName>
    </submittedName>
</protein>
<evidence type="ECO:0000313" key="1">
    <source>
        <dbReference type="EMBL" id="KAH0561108.1"/>
    </source>
</evidence>